<feature type="domain" description="Calcineurin-like phosphoesterase" evidence="1">
    <location>
        <begin position="68"/>
        <end position="228"/>
    </location>
</feature>
<proteinExistence type="predicted"/>
<comment type="caution">
    <text evidence="2">The sequence shown here is derived from an EMBL/GenBank/DDBJ whole genome shotgun (WGS) entry which is preliminary data.</text>
</comment>
<dbReference type="InterPro" id="IPR029052">
    <property type="entry name" value="Metallo-depent_PP-like"/>
</dbReference>
<dbReference type="EMBL" id="CABFNS010000735">
    <property type="protein sequence ID" value="VUC25428.1"/>
    <property type="molecule type" value="Genomic_DNA"/>
</dbReference>
<gene>
    <name evidence="2" type="ORF">CLO192961_LOCUS168814</name>
</gene>
<organism evidence="2 3">
    <name type="scientific">Bionectria ochroleuca</name>
    <name type="common">Gliocladium roseum</name>
    <dbReference type="NCBI Taxonomy" id="29856"/>
    <lineage>
        <taxon>Eukaryota</taxon>
        <taxon>Fungi</taxon>
        <taxon>Dikarya</taxon>
        <taxon>Ascomycota</taxon>
        <taxon>Pezizomycotina</taxon>
        <taxon>Sordariomycetes</taxon>
        <taxon>Hypocreomycetidae</taxon>
        <taxon>Hypocreales</taxon>
        <taxon>Bionectriaceae</taxon>
        <taxon>Clonostachys</taxon>
    </lineage>
</organism>
<sequence>MFGPKSSGLDQLLHRPKPSAWESFWKAPSTFLAQWLYSRRVIIAAQPISNPVSVVCVSDTHNRQPNLPEGDILIHAGDLTQSGTFKEVQGTLDWLRDQPFQYKVVIAGNHDNILDPSRDRYPENPDQRMRLDWGDVAYLEDSSTTLTINGRCIRIYGSPYSPKYGNWAFQYNRQDNIWAGRIPTDTDVLITHTPPRGHLDATQLGCAHLLRELWHVRPRLHIFGHIHAGYGQEWLQFDGLQEAYERIILTGGRFSNLMYLLYAYACSRFLSPKESRCLLVNPAIIGGLRDEERREPIRVVI</sequence>
<dbReference type="InterPro" id="IPR004843">
    <property type="entry name" value="Calcineurin-like_PHP"/>
</dbReference>
<dbReference type="SUPFAM" id="SSF56300">
    <property type="entry name" value="Metallo-dependent phosphatases"/>
    <property type="match status" value="1"/>
</dbReference>
<reference evidence="2 3" key="1">
    <citation type="submission" date="2019-06" db="EMBL/GenBank/DDBJ databases">
        <authorList>
            <person name="Broberg M."/>
        </authorList>
    </citation>
    <scope>NUCLEOTIDE SEQUENCE [LARGE SCALE GENOMIC DNA]</scope>
</reference>
<protein>
    <recommendedName>
        <fullName evidence="1">Calcineurin-like phosphoesterase domain-containing protein</fullName>
    </recommendedName>
</protein>
<keyword evidence="3" id="KW-1185">Reference proteome</keyword>
<dbReference type="PANTHER" id="PTHR12905">
    <property type="entry name" value="METALLOPHOSPHOESTERASE"/>
    <property type="match status" value="1"/>
</dbReference>
<evidence type="ECO:0000259" key="1">
    <source>
        <dbReference type="Pfam" id="PF00149"/>
    </source>
</evidence>
<dbReference type="Pfam" id="PF00149">
    <property type="entry name" value="Metallophos"/>
    <property type="match status" value="1"/>
</dbReference>
<dbReference type="CDD" id="cd07379">
    <property type="entry name" value="MPP_239FB"/>
    <property type="match status" value="1"/>
</dbReference>
<name>A0ABY6U3U3_BIOOC</name>
<evidence type="ECO:0000313" key="3">
    <source>
        <dbReference type="Proteomes" id="UP000766486"/>
    </source>
</evidence>
<evidence type="ECO:0000313" key="2">
    <source>
        <dbReference type="EMBL" id="VUC25428.1"/>
    </source>
</evidence>
<dbReference type="PANTHER" id="PTHR12905:SF18">
    <property type="entry name" value="ESTER HYDROLASE, PUTATIVE (AFU_ORTHOLOGUE AFUA_4G03130)-RELATED"/>
    <property type="match status" value="1"/>
</dbReference>
<dbReference type="Gene3D" id="3.60.21.10">
    <property type="match status" value="1"/>
</dbReference>
<dbReference type="Proteomes" id="UP000766486">
    <property type="component" value="Unassembled WGS sequence"/>
</dbReference>
<accession>A0ABY6U3U3</accession>
<dbReference type="InterPro" id="IPR051693">
    <property type="entry name" value="UPF0046_metallophosphoest"/>
</dbReference>